<sequence length="174" mass="20249">MKNRIELAKYFDRLGFKKGAEIGVSSGRYSEILCQNISGLDLLCIDIWRKERIFQTAKQKLAPYKTTLIRKSSVEAAKDVAEESLDFVFIDADHKYESVRQDLKVWVKKVKVGGIVSGHDYYVFPYSKNRGVIDAVDEYVKKHNISLHLTDLNYNVESRDDRQPCWYFYKKHGT</sequence>
<dbReference type="SUPFAM" id="SSF53335">
    <property type="entry name" value="S-adenosyl-L-methionine-dependent methyltransferases"/>
    <property type="match status" value="1"/>
</dbReference>
<organism evidence="1 2">
    <name type="scientific">Candidatus Woesebacteria bacterium GW2011_GWB1_39_10b</name>
    <dbReference type="NCBI Taxonomy" id="1618573"/>
    <lineage>
        <taxon>Bacteria</taxon>
        <taxon>Candidatus Woeseibacteriota</taxon>
    </lineage>
</organism>
<dbReference type="EMBL" id="LBVW01000001">
    <property type="protein sequence ID" value="KKQ94567.1"/>
    <property type="molecule type" value="Genomic_DNA"/>
</dbReference>
<reference evidence="1 2" key="1">
    <citation type="journal article" date="2015" name="Nature">
        <title>rRNA introns, odd ribosomes, and small enigmatic genomes across a large radiation of phyla.</title>
        <authorList>
            <person name="Brown C.T."/>
            <person name="Hug L.A."/>
            <person name="Thomas B.C."/>
            <person name="Sharon I."/>
            <person name="Castelle C.J."/>
            <person name="Singh A."/>
            <person name="Wilkins M.J."/>
            <person name="Williams K.H."/>
            <person name="Banfield J.F."/>
        </authorList>
    </citation>
    <scope>NUCLEOTIDE SEQUENCE [LARGE SCALE GENOMIC DNA]</scope>
</reference>
<accession>A0A0G0LU63</accession>
<evidence type="ECO:0000313" key="2">
    <source>
        <dbReference type="Proteomes" id="UP000034932"/>
    </source>
</evidence>
<comment type="caution">
    <text evidence="1">The sequence shown here is derived from an EMBL/GenBank/DDBJ whole genome shotgun (WGS) entry which is preliminary data.</text>
</comment>
<dbReference type="Pfam" id="PF13578">
    <property type="entry name" value="Methyltransf_24"/>
    <property type="match status" value="1"/>
</dbReference>
<dbReference type="Proteomes" id="UP000034932">
    <property type="component" value="Unassembled WGS sequence"/>
</dbReference>
<protein>
    <recommendedName>
        <fullName evidence="3">Class I SAM-dependent methyltransferase</fullName>
    </recommendedName>
</protein>
<dbReference type="STRING" id="1618573.UT19_C0001G0104"/>
<name>A0A0G0LU63_9BACT</name>
<proteinExistence type="predicted"/>
<evidence type="ECO:0008006" key="3">
    <source>
        <dbReference type="Google" id="ProtNLM"/>
    </source>
</evidence>
<dbReference type="AlphaFoldDB" id="A0A0G0LU63"/>
<dbReference type="PANTHER" id="PTHR37909:SF1">
    <property type="entry name" value="S-ADENOSYL-L-METHIONINE-DEPENDENT METHYLTRANSFERASES SUPERFAMILY PROTEIN"/>
    <property type="match status" value="1"/>
</dbReference>
<dbReference type="Gene3D" id="3.40.50.150">
    <property type="entry name" value="Vaccinia Virus protein VP39"/>
    <property type="match status" value="1"/>
</dbReference>
<evidence type="ECO:0000313" key="1">
    <source>
        <dbReference type="EMBL" id="KKQ94567.1"/>
    </source>
</evidence>
<dbReference type="PANTHER" id="PTHR37909">
    <property type="entry name" value="S-ADENOSYL-L-METHIONINE-DEPENDENT METHYLTRANSFERASES SUPERFAMILY PROTEIN"/>
    <property type="match status" value="1"/>
</dbReference>
<gene>
    <name evidence="1" type="ORF">UT19_C0001G0104</name>
</gene>
<dbReference type="InterPro" id="IPR029063">
    <property type="entry name" value="SAM-dependent_MTases_sf"/>
</dbReference>